<evidence type="ECO:0000313" key="4">
    <source>
        <dbReference type="Proteomes" id="UP000094056"/>
    </source>
</evidence>
<dbReference type="GO" id="GO:0005829">
    <property type="term" value="C:cytosol"/>
    <property type="evidence" value="ECO:0007669"/>
    <property type="project" value="TreeGrafter"/>
</dbReference>
<dbReference type="EMBL" id="MAYW01000004">
    <property type="protein sequence ID" value="ODS34584.1"/>
    <property type="molecule type" value="Genomic_DNA"/>
</dbReference>
<dbReference type="CDD" id="cd03789">
    <property type="entry name" value="GT9_LPS_heptosyltransferase"/>
    <property type="match status" value="1"/>
</dbReference>
<dbReference type="AlphaFoldDB" id="A0A1E3XI45"/>
<accession>A0A1E3XI45</accession>
<name>A0A1E3XI45_9BACT</name>
<sequence>MNRVLIVHTWGIGDWLYFTPVLKGLVAKYPHAQIDVLLGTPMARAIMDYYPEVRVVGVGDVTKGFWSVVYHVLKSRRNKYDLLLFSAGVSSRKADLLSLLIRAEQKVALRTVSHIPLFLTAWKNYDYKKHILENNLQLRSLIGLEITEKVCTYLPHEKSVEIMPNSLLIHPGCNSTHSYKRWPVKRFVQVANNLLNGGRSVSVVLGPDELEMKDDFSSLQKFSSFRLLMNLSFANLLEEISKHELFFCSDSALGHIAAALDKLVVTILGPGDPVITRPYSKKTRVLRTERNLNCMPCMRPGGKHGCHERSCLTDITVEKSRRCDEK</sequence>
<proteinExistence type="predicted"/>
<reference evidence="3 4" key="1">
    <citation type="submission" date="2016-07" db="EMBL/GenBank/DDBJ databases">
        <title>Draft genome of Scalindua rubra, obtained from a brine-seawater interface in the Red Sea, sheds light on salt adaptation in anammox bacteria.</title>
        <authorList>
            <person name="Speth D.R."/>
            <person name="Lagkouvardos I."/>
            <person name="Wang Y."/>
            <person name="Qian P.-Y."/>
            <person name="Dutilh B.E."/>
            <person name="Jetten M.S."/>
        </authorList>
    </citation>
    <scope>NUCLEOTIDE SEQUENCE [LARGE SCALE GENOMIC DNA]</scope>
    <source>
        <strain evidence="3">BSI-1</strain>
    </source>
</reference>
<gene>
    <name evidence="3" type="ORF">SCARUB_00319</name>
</gene>
<dbReference type="SUPFAM" id="SSF53756">
    <property type="entry name" value="UDP-Glycosyltransferase/glycogen phosphorylase"/>
    <property type="match status" value="1"/>
</dbReference>
<dbReference type="Proteomes" id="UP000094056">
    <property type="component" value="Unassembled WGS sequence"/>
</dbReference>
<evidence type="ECO:0000256" key="1">
    <source>
        <dbReference type="ARBA" id="ARBA00022676"/>
    </source>
</evidence>
<dbReference type="InterPro" id="IPR051199">
    <property type="entry name" value="LPS_LOS_Heptosyltrfase"/>
</dbReference>
<evidence type="ECO:0000313" key="3">
    <source>
        <dbReference type="EMBL" id="ODS34584.1"/>
    </source>
</evidence>
<comment type="caution">
    <text evidence="3">The sequence shown here is derived from an EMBL/GenBank/DDBJ whole genome shotgun (WGS) entry which is preliminary data.</text>
</comment>
<dbReference type="Gene3D" id="3.40.50.2000">
    <property type="entry name" value="Glycogen Phosphorylase B"/>
    <property type="match status" value="2"/>
</dbReference>
<dbReference type="PANTHER" id="PTHR30160">
    <property type="entry name" value="TETRAACYLDISACCHARIDE 4'-KINASE-RELATED"/>
    <property type="match status" value="1"/>
</dbReference>
<dbReference type="PATRIC" id="fig|1872076.5.peg.353"/>
<dbReference type="GO" id="GO:0008713">
    <property type="term" value="F:ADP-heptose-lipopolysaccharide heptosyltransferase activity"/>
    <property type="evidence" value="ECO:0007669"/>
    <property type="project" value="TreeGrafter"/>
</dbReference>
<dbReference type="InterPro" id="IPR002201">
    <property type="entry name" value="Glyco_trans_9"/>
</dbReference>
<keyword evidence="2 3" id="KW-0808">Transferase</keyword>
<protein>
    <submittedName>
        <fullName evidence="3">Putative heptosyltransferase</fullName>
    </submittedName>
</protein>
<evidence type="ECO:0000256" key="2">
    <source>
        <dbReference type="ARBA" id="ARBA00022679"/>
    </source>
</evidence>
<dbReference type="GO" id="GO:0009244">
    <property type="term" value="P:lipopolysaccharide core region biosynthetic process"/>
    <property type="evidence" value="ECO:0007669"/>
    <property type="project" value="TreeGrafter"/>
</dbReference>
<dbReference type="Pfam" id="PF01075">
    <property type="entry name" value="Glyco_transf_9"/>
    <property type="match status" value="1"/>
</dbReference>
<keyword evidence="1" id="KW-0328">Glycosyltransferase</keyword>
<organism evidence="3 4">
    <name type="scientific">Candidatus Scalindua rubra</name>
    <dbReference type="NCBI Taxonomy" id="1872076"/>
    <lineage>
        <taxon>Bacteria</taxon>
        <taxon>Pseudomonadati</taxon>
        <taxon>Planctomycetota</taxon>
        <taxon>Candidatus Brocadiia</taxon>
        <taxon>Candidatus Brocadiales</taxon>
        <taxon>Candidatus Scalinduaceae</taxon>
        <taxon>Candidatus Scalindua</taxon>
    </lineage>
</organism>